<organism evidence="2 3">
    <name type="scientific">Leishmania enriettii</name>
    <dbReference type="NCBI Taxonomy" id="5663"/>
    <lineage>
        <taxon>Eukaryota</taxon>
        <taxon>Discoba</taxon>
        <taxon>Euglenozoa</taxon>
        <taxon>Kinetoplastea</taxon>
        <taxon>Metakinetoplastina</taxon>
        <taxon>Trypanosomatida</taxon>
        <taxon>Trypanosomatidae</taxon>
        <taxon>Leishmaniinae</taxon>
        <taxon>Leishmania</taxon>
    </lineage>
</organism>
<dbReference type="GeneID" id="94175044"/>
<protein>
    <recommendedName>
        <fullName evidence="1">EGF-like domain-containing protein</fullName>
    </recommendedName>
</protein>
<dbReference type="InterPro" id="IPR009030">
    <property type="entry name" value="Growth_fac_rcpt_cys_sf"/>
</dbReference>
<dbReference type="InterPro" id="IPR006212">
    <property type="entry name" value="Furin_repeat"/>
</dbReference>
<dbReference type="OrthoDB" id="300641at2759"/>
<dbReference type="InterPro" id="IPR052798">
    <property type="entry name" value="Giardia_VSA"/>
</dbReference>
<dbReference type="EMBL" id="JAFHKP010000004">
    <property type="protein sequence ID" value="KAG5486532.1"/>
    <property type="molecule type" value="Genomic_DNA"/>
</dbReference>
<evidence type="ECO:0000259" key="1">
    <source>
        <dbReference type="SMART" id="SM00181"/>
    </source>
</evidence>
<feature type="domain" description="EGF-like" evidence="1">
    <location>
        <begin position="178"/>
        <end position="209"/>
    </location>
</feature>
<dbReference type="AlphaFoldDB" id="A0A836KUU5"/>
<feature type="domain" description="EGF-like" evidence="1">
    <location>
        <begin position="422"/>
        <end position="455"/>
    </location>
</feature>
<name>A0A836KUU5_LEIEN</name>
<comment type="caution">
    <text evidence="2">The sequence shown here is derived from an EMBL/GenBank/DDBJ whole genome shotgun (WGS) entry which is preliminary data.</text>
</comment>
<feature type="domain" description="EGF-like" evidence="1">
    <location>
        <begin position="143"/>
        <end position="173"/>
    </location>
</feature>
<keyword evidence="3" id="KW-1185">Reference proteome</keyword>
<dbReference type="RefSeq" id="XP_067695866.1">
    <property type="nucleotide sequence ID" value="XM_067839534.1"/>
</dbReference>
<evidence type="ECO:0000313" key="3">
    <source>
        <dbReference type="Proteomes" id="UP000674179"/>
    </source>
</evidence>
<dbReference type="InterPro" id="IPR000742">
    <property type="entry name" value="EGF"/>
</dbReference>
<reference evidence="2 3" key="1">
    <citation type="submission" date="2021-02" db="EMBL/GenBank/DDBJ databases">
        <title>Leishmania (Mundinia) enrietti genome sequencing and assembly.</title>
        <authorList>
            <person name="Almutairi H."/>
            <person name="Gatherer D."/>
        </authorList>
    </citation>
    <scope>NUCLEOTIDE SEQUENCE [LARGE SCALE GENOMIC DNA]</scope>
    <source>
        <strain evidence="2">CUR178</strain>
    </source>
</reference>
<dbReference type="Proteomes" id="UP000674179">
    <property type="component" value="Chromosome 4"/>
</dbReference>
<feature type="domain" description="EGF-like" evidence="1">
    <location>
        <begin position="346"/>
        <end position="380"/>
    </location>
</feature>
<feature type="domain" description="EGF-like" evidence="1">
    <location>
        <begin position="241"/>
        <end position="272"/>
    </location>
</feature>
<dbReference type="SMART" id="SM00261">
    <property type="entry name" value="FU"/>
    <property type="match status" value="3"/>
</dbReference>
<dbReference type="SMART" id="SM00181">
    <property type="entry name" value="EGF"/>
    <property type="match status" value="7"/>
</dbReference>
<feature type="domain" description="EGF-like" evidence="1">
    <location>
        <begin position="273"/>
        <end position="305"/>
    </location>
</feature>
<dbReference type="SUPFAM" id="SSF57184">
    <property type="entry name" value="Growth factor receptor domain"/>
    <property type="match status" value="2"/>
</dbReference>
<dbReference type="PANTHER" id="PTHR23275">
    <property type="entry name" value="CABRIOLET.-RELATED"/>
    <property type="match status" value="1"/>
</dbReference>
<accession>A0A836KUU5</accession>
<gene>
    <name evidence="2" type="ORF">CUR178_07899</name>
</gene>
<sequence length="485" mass="50366">MLRISHSSVMGAAGKPLLGMARDASMMLDNSLFVVESVSSPTSNLIGAAVTIENHAQVTLRAVTVKTIGAKMSGSVTAQLVTADDISASIPSISVVPGTGCAAACVPTATTDSACGCVCGADMPNGNFCTAMADPYAAYAYLGCSEGCTKCLNETACLECGPNYEKLPDMTCSLTGLSCKDPNCNTCTAYGQCTGCKDGYGLTSANACVRCSVAGCKSCSTNPNVCTICLGGSAPVNNVCPCTDANCVSCTGDISTCTQCKDGYGLVKGNCAECEVEHCAHCDNDVGNCTKCASSYYLTPLFTCSQVPCNIEHCIKCDPKKPSHCEQCAAPYVVDSYDGLCRLSNVCSVPNCKRCRSDTSRLCAECDAGYSLSADATSCSDPTTQSCQVEHCNTCVEGDSTRCAYCDTGYYVSNGKCQAVEACYVSNCAQCMLRDSTKCSTCMSGYLLTSSYRCVSQRIVNGVVSPYSLWMTAAVLLASVAASLV</sequence>
<feature type="domain" description="EGF-like" evidence="1">
    <location>
        <begin position="386"/>
        <end position="418"/>
    </location>
</feature>
<evidence type="ECO:0000313" key="2">
    <source>
        <dbReference type="EMBL" id="KAG5486532.1"/>
    </source>
</evidence>
<dbReference type="KEGG" id="lenr:94175044"/>
<dbReference type="PANTHER" id="PTHR23275:SF100">
    <property type="entry name" value="EGF-LIKE DOMAIN-CONTAINING PROTEIN"/>
    <property type="match status" value="1"/>
</dbReference>
<proteinExistence type="predicted"/>